<dbReference type="InterPro" id="IPR034660">
    <property type="entry name" value="DinB/YfiT-like"/>
</dbReference>
<dbReference type="SUPFAM" id="SSF109854">
    <property type="entry name" value="DinB/YfiT-like putative metalloenzymes"/>
    <property type="match status" value="1"/>
</dbReference>
<proteinExistence type="predicted"/>
<dbReference type="InterPro" id="IPR024775">
    <property type="entry name" value="DinB-like"/>
</dbReference>
<dbReference type="Gene3D" id="1.20.120.450">
    <property type="entry name" value="dinb family like domain"/>
    <property type="match status" value="1"/>
</dbReference>
<keyword evidence="3" id="KW-1185">Reference proteome</keyword>
<reference evidence="2 3" key="1">
    <citation type="submission" date="2021-10" db="EMBL/GenBank/DDBJ databases">
        <authorList>
            <person name="Criscuolo A."/>
        </authorList>
    </citation>
    <scope>NUCLEOTIDE SEQUENCE [LARGE SCALE GENOMIC DNA]</scope>
    <source>
        <strain evidence="3">CIP 111883</strain>
    </source>
</reference>
<sequence length="163" mass="19265">MYYEETYNIRMELLELIANIPEEKLHKKKPDNKWTIGQNVEHLYLAESKIVAGLQNAVHKQKKVEEIELNLAKILANRTNKMEAPDELVPTEEAFSKEKLIKMLNNSRDMLNAFIIEVDDNALHNFGFKHRWIGYLSIQQWVKLIGFHEQRHMEQIREVLAIK</sequence>
<organism evidence="2 3">
    <name type="scientific">Sutcliffiella rhizosphaerae</name>
    <dbReference type="NCBI Taxonomy" id="2880967"/>
    <lineage>
        <taxon>Bacteria</taxon>
        <taxon>Bacillati</taxon>
        <taxon>Bacillota</taxon>
        <taxon>Bacilli</taxon>
        <taxon>Bacillales</taxon>
        <taxon>Bacillaceae</taxon>
        <taxon>Sutcliffiella</taxon>
    </lineage>
</organism>
<protein>
    <recommendedName>
        <fullName evidence="1">DinB-like domain-containing protein</fullName>
    </recommendedName>
</protein>
<comment type="caution">
    <text evidence="2">The sequence shown here is derived from an EMBL/GenBank/DDBJ whole genome shotgun (WGS) entry which is preliminary data.</text>
</comment>
<gene>
    <name evidence="2" type="ORF">BACCIP111883_00014</name>
</gene>
<dbReference type="EMBL" id="CAKJTJ010000001">
    <property type="protein sequence ID" value="CAG9619247.1"/>
    <property type="molecule type" value="Genomic_DNA"/>
</dbReference>
<feature type="domain" description="DinB-like" evidence="1">
    <location>
        <begin position="9"/>
        <end position="156"/>
    </location>
</feature>
<name>A0ABM8YH83_9BACI</name>
<evidence type="ECO:0000313" key="2">
    <source>
        <dbReference type="EMBL" id="CAG9619247.1"/>
    </source>
</evidence>
<accession>A0ABM8YH83</accession>
<dbReference type="RefSeq" id="WP_230499200.1">
    <property type="nucleotide sequence ID" value="NZ_CAKJTJ010000001.1"/>
</dbReference>
<dbReference type="Proteomes" id="UP000789833">
    <property type="component" value="Unassembled WGS sequence"/>
</dbReference>
<evidence type="ECO:0000259" key="1">
    <source>
        <dbReference type="Pfam" id="PF12867"/>
    </source>
</evidence>
<dbReference type="Pfam" id="PF12867">
    <property type="entry name" value="DinB_2"/>
    <property type="match status" value="1"/>
</dbReference>
<evidence type="ECO:0000313" key="3">
    <source>
        <dbReference type="Proteomes" id="UP000789833"/>
    </source>
</evidence>